<evidence type="ECO:0000256" key="6">
    <source>
        <dbReference type="ARBA" id="ARBA00023288"/>
    </source>
</evidence>
<keyword evidence="2" id="KW-0732">Signal</keyword>
<keyword evidence="4" id="KW-0564">Palmitate</keyword>
<name>A0A9N8X401_9BURK</name>
<gene>
    <name evidence="8" type="ORF">LMG31841_04928</name>
</gene>
<comment type="caution">
    <text evidence="8">The sequence shown here is derived from an EMBL/GenBank/DDBJ whole genome shotgun (WGS) entry which is preliminary data.</text>
</comment>
<keyword evidence="9" id="KW-1185">Reference proteome</keyword>
<organism evidence="8 9">
    <name type="scientific">Paraburkholderia saeva</name>
    <dbReference type="NCBI Taxonomy" id="2777537"/>
    <lineage>
        <taxon>Bacteria</taxon>
        <taxon>Pseudomonadati</taxon>
        <taxon>Pseudomonadota</taxon>
        <taxon>Betaproteobacteria</taxon>
        <taxon>Burkholderiales</taxon>
        <taxon>Burkholderiaceae</taxon>
        <taxon>Paraburkholderia</taxon>
    </lineage>
</organism>
<evidence type="ECO:0000313" key="9">
    <source>
        <dbReference type="Proteomes" id="UP000789704"/>
    </source>
</evidence>
<evidence type="ECO:0000256" key="3">
    <source>
        <dbReference type="ARBA" id="ARBA00023136"/>
    </source>
</evidence>
<accession>A0A9N8X401</accession>
<feature type="compositionally biased region" description="Polar residues" evidence="7">
    <location>
        <begin position="98"/>
        <end position="108"/>
    </location>
</feature>
<comment type="subcellular location">
    <subcellularLocation>
        <location evidence="1">Cell outer membrane</location>
        <topology evidence="1">Lipid-anchor</topology>
    </subcellularLocation>
</comment>
<dbReference type="EMBL" id="CAJQZC010000011">
    <property type="protein sequence ID" value="CAG4919918.1"/>
    <property type="molecule type" value="Genomic_DNA"/>
</dbReference>
<proteinExistence type="predicted"/>
<evidence type="ECO:0000256" key="2">
    <source>
        <dbReference type="ARBA" id="ARBA00022729"/>
    </source>
</evidence>
<keyword evidence="5" id="KW-0998">Cell outer membrane</keyword>
<dbReference type="RefSeq" id="WP_228882623.1">
    <property type="nucleotide sequence ID" value="NZ_CAJQYX010000018.1"/>
</dbReference>
<dbReference type="Proteomes" id="UP000789704">
    <property type="component" value="Unassembled WGS sequence"/>
</dbReference>
<protein>
    <recommendedName>
        <fullName evidence="10">Lipoprotein</fullName>
    </recommendedName>
</protein>
<evidence type="ECO:0000313" key="8">
    <source>
        <dbReference type="EMBL" id="CAG4919918.1"/>
    </source>
</evidence>
<keyword evidence="3" id="KW-0472">Membrane</keyword>
<dbReference type="PROSITE" id="PS51257">
    <property type="entry name" value="PROKAR_LIPOPROTEIN"/>
    <property type="match status" value="1"/>
</dbReference>
<feature type="region of interest" description="Disordered" evidence="7">
    <location>
        <begin position="34"/>
        <end position="120"/>
    </location>
</feature>
<dbReference type="NCBIfam" id="NF047847">
    <property type="entry name" value="SS_mature_LptM"/>
    <property type="match status" value="1"/>
</dbReference>
<keyword evidence="6" id="KW-0449">Lipoprotein</keyword>
<evidence type="ECO:0000256" key="1">
    <source>
        <dbReference type="ARBA" id="ARBA00004459"/>
    </source>
</evidence>
<dbReference type="Pfam" id="PF13627">
    <property type="entry name" value="LptM_cons"/>
    <property type="match status" value="1"/>
</dbReference>
<sequence length="120" mass="11901">MRVAFRMSAAAPRAIVAALAIFAGAVLGGCGQRGALYLPTVPPLPAKPNEQTQPPSPDEVRPTAETASGDMSTSKGGVGTVPDTSGDPLSLSPDSELRTTPSAGSSPATARPASGATSDQ</sequence>
<reference evidence="8" key="1">
    <citation type="submission" date="2021-04" db="EMBL/GenBank/DDBJ databases">
        <authorList>
            <person name="Vanwijnsberghe S."/>
        </authorList>
    </citation>
    <scope>NUCLEOTIDE SEQUENCE</scope>
    <source>
        <strain evidence="8">LMG 31841</strain>
    </source>
</reference>
<evidence type="ECO:0000256" key="7">
    <source>
        <dbReference type="SAM" id="MobiDB-lite"/>
    </source>
</evidence>
<evidence type="ECO:0008006" key="10">
    <source>
        <dbReference type="Google" id="ProtNLM"/>
    </source>
</evidence>
<evidence type="ECO:0000256" key="5">
    <source>
        <dbReference type="ARBA" id="ARBA00023237"/>
    </source>
</evidence>
<evidence type="ECO:0000256" key="4">
    <source>
        <dbReference type="ARBA" id="ARBA00023139"/>
    </source>
</evidence>
<dbReference type="AlphaFoldDB" id="A0A9N8X401"/>
<feature type="compositionally biased region" description="Polar residues" evidence="7">
    <location>
        <begin position="65"/>
        <end position="75"/>
    </location>
</feature>
<dbReference type="InterPro" id="IPR032831">
    <property type="entry name" value="LptM_cons"/>
</dbReference>